<evidence type="ECO:0000313" key="2">
    <source>
        <dbReference type="Proteomes" id="UP000485058"/>
    </source>
</evidence>
<protein>
    <submittedName>
        <fullName evidence="1">Uncharacterized protein</fullName>
    </submittedName>
</protein>
<name>A0A6A0A1H9_HAELA</name>
<dbReference type="EMBL" id="BLLF01002694">
    <property type="protein sequence ID" value="GFH25018.1"/>
    <property type="molecule type" value="Genomic_DNA"/>
</dbReference>
<keyword evidence="2" id="KW-1185">Reference proteome</keyword>
<gene>
    <name evidence="1" type="ORF">HaLaN_22908</name>
</gene>
<reference evidence="1 2" key="1">
    <citation type="submission" date="2020-02" db="EMBL/GenBank/DDBJ databases">
        <title>Draft genome sequence of Haematococcus lacustris strain NIES-144.</title>
        <authorList>
            <person name="Morimoto D."/>
            <person name="Nakagawa S."/>
            <person name="Yoshida T."/>
            <person name="Sawayama S."/>
        </authorList>
    </citation>
    <scope>NUCLEOTIDE SEQUENCE [LARGE SCALE GENOMIC DNA]</scope>
    <source>
        <strain evidence="1 2">NIES-144</strain>
    </source>
</reference>
<proteinExistence type="predicted"/>
<evidence type="ECO:0000313" key="1">
    <source>
        <dbReference type="EMBL" id="GFH25018.1"/>
    </source>
</evidence>
<comment type="caution">
    <text evidence="1">The sequence shown here is derived from an EMBL/GenBank/DDBJ whole genome shotgun (WGS) entry which is preliminary data.</text>
</comment>
<organism evidence="1 2">
    <name type="scientific">Haematococcus lacustris</name>
    <name type="common">Green alga</name>
    <name type="synonym">Haematococcus pluvialis</name>
    <dbReference type="NCBI Taxonomy" id="44745"/>
    <lineage>
        <taxon>Eukaryota</taxon>
        <taxon>Viridiplantae</taxon>
        <taxon>Chlorophyta</taxon>
        <taxon>core chlorophytes</taxon>
        <taxon>Chlorophyceae</taxon>
        <taxon>CS clade</taxon>
        <taxon>Chlamydomonadales</taxon>
        <taxon>Haematococcaceae</taxon>
        <taxon>Haematococcus</taxon>
    </lineage>
</organism>
<sequence length="187" mass="20225">MCKTYPQGCKILAEYRGLSVGWVITARMRLGLVLYRSRAPLSLEISRAPACCIRLNCTIEVVHNLVHTGQDSQVASSLGSHCFVADAQALAATPTTSAWAKEDRSRVIFNADAGVDYLVVVEGYYTTLYLHARLICVEQAIAPYGCLLAVWGAGHQCDVNPGASSTPLVVVEGYYISSMSVQHLSTI</sequence>
<dbReference type="AlphaFoldDB" id="A0A6A0A1H9"/>
<dbReference type="Proteomes" id="UP000485058">
    <property type="component" value="Unassembled WGS sequence"/>
</dbReference>
<accession>A0A6A0A1H9</accession>